<dbReference type="PANTHER" id="PTHR48081:SF13">
    <property type="entry name" value="ALPHA_BETA HYDROLASE"/>
    <property type="match status" value="1"/>
</dbReference>
<dbReference type="Gene3D" id="3.40.50.1820">
    <property type="entry name" value="alpha/beta hydrolase"/>
    <property type="match status" value="1"/>
</dbReference>
<organism evidence="3 4">
    <name type="scientific">Streptomyces adustus</name>
    <dbReference type="NCBI Taxonomy" id="1609272"/>
    <lineage>
        <taxon>Bacteria</taxon>
        <taxon>Bacillati</taxon>
        <taxon>Actinomycetota</taxon>
        <taxon>Actinomycetes</taxon>
        <taxon>Kitasatosporales</taxon>
        <taxon>Streptomycetaceae</taxon>
        <taxon>Streptomyces</taxon>
    </lineage>
</organism>
<dbReference type="RefSeq" id="WP_152884973.1">
    <property type="nucleotide sequence ID" value="NZ_VJZD01000007.1"/>
</dbReference>
<dbReference type="Proteomes" id="UP000325849">
    <property type="component" value="Unassembled WGS sequence"/>
</dbReference>
<feature type="domain" description="BD-FAE-like" evidence="2">
    <location>
        <begin position="30"/>
        <end position="216"/>
    </location>
</feature>
<dbReference type="InterPro" id="IPR029058">
    <property type="entry name" value="AB_hydrolase_fold"/>
</dbReference>
<keyword evidence="1" id="KW-0378">Hydrolase</keyword>
<dbReference type="InterPro" id="IPR049492">
    <property type="entry name" value="BD-FAE-like_dom"/>
</dbReference>
<dbReference type="InterPro" id="IPR050300">
    <property type="entry name" value="GDXG_lipolytic_enzyme"/>
</dbReference>
<name>A0A5N8V8J7_9ACTN</name>
<sequence>MRSFSGVEYGAVPGFRPLELDLHVPDLSADETKSRVAVIVHVHGGGWRRGSRRHPLPRLGEEFYPAMVRAGFAVAAIDYRLSGEATYPAAVEDVRAAVAAVAGLLAEHGVGAGPVFLWGDSAGGHLALLAALTGAEVAGVVAWFPVTDLAAMPGSSDPQTREALFLGAPTGAVPELAREASPITHVRADAPPMLVVHGDSDTMVPYGQSTTFVSALVASGGTAELVLVPGAGHFWDGAEDPSAIHRQAIRFLRDLAEA</sequence>
<evidence type="ECO:0000313" key="4">
    <source>
        <dbReference type="Proteomes" id="UP000325849"/>
    </source>
</evidence>
<protein>
    <submittedName>
        <fullName evidence="3">Prolyl oligopeptidase family serine peptidase</fullName>
    </submittedName>
</protein>
<dbReference type="Pfam" id="PF20434">
    <property type="entry name" value="BD-FAE"/>
    <property type="match status" value="1"/>
</dbReference>
<dbReference type="EMBL" id="VJZD01000007">
    <property type="protein sequence ID" value="MPY30384.1"/>
    <property type="molecule type" value="Genomic_DNA"/>
</dbReference>
<evidence type="ECO:0000259" key="2">
    <source>
        <dbReference type="Pfam" id="PF20434"/>
    </source>
</evidence>
<keyword evidence="4" id="KW-1185">Reference proteome</keyword>
<dbReference type="SUPFAM" id="SSF53474">
    <property type="entry name" value="alpha/beta-Hydrolases"/>
    <property type="match status" value="1"/>
</dbReference>
<evidence type="ECO:0000256" key="1">
    <source>
        <dbReference type="ARBA" id="ARBA00022801"/>
    </source>
</evidence>
<gene>
    <name evidence="3" type="ORF">FNH09_03390</name>
</gene>
<reference evidence="3 4" key="1">
    <citation type="submission" date="2019-07" db="EMBL/GenBank/DDBJ databases">
        <title>New species of Amycolatopsis and Streptomyces.</title>
        <authorList>
            <person name="Duangmal K."/>
            <person name="Teo W.F.A."/>
            <person name="Lipun K."/>
        </authorList>
    </citation>
    <scope>NUCLEOTIDE SEQUENCE [LARGE SCALE GENOMIC DNA]</scope>
    <source>
        <strain evidence="3 4">NBRC 109810</strain>
    </source>
</reference>
<dbReference type="GO" id="GO:0016787">
    <property type="term" value="F:hydrolase activity"/>
    <property type="evidence" value="ECO:0007669"/>
    <property type="project" value="UniProtKB-KW"/>
</dbReference>
<proteinExistence type="predicted"/>
<comment type="caution">
    <text evidence="3">The sequence shown here is derived from an EMBL/GenBank/DDBJ whole genome shotgun (WGS) entry which is preliminary data.</text>
</comment>
<dbReference type="PANTHER" id="PTHR48081">
    <property type="entry name" value="AB HYDROLASE SUPERFAMILY PROTEIN C4A8.06C"/>
    <property type="match status" value="1"/>
</dbReference>
<accession>A0A5N8V8J7</accession>
<dbReference type="OrthoDB" id="9803828at2"/>
<evidence type="ECO:0000313" key="3">
    <source>
        <dbReference type="EMBL" id="MPY30384.1"/>
    </source>
</evidence>
<dbReference type="AlphaFoldDB" id="A0A5N8V8J7"/>